<evidence type="ECO:0000256" key="3">
    <source>
        <dbReference type="ARBA" id="ARBA00022679"/>
    </source>
</evidence>
<dbReference type="InParanoid" id="D7FKM0"/>
<proteinExistence type="predicted"/>
<feature type="region of interest" description="Disordered" evidence="6">
    <location>
        <begin position="616"/>
        <end position="653"/>
    </location>
</feature>
<keyword evidence="9" id="KW-1185">Reference proteome</keyword>
<feature type="active site" description="Glycyl thioester intermediate" evidence="5">
    <location>
        <position position="1363"/>
    </location>
</feature>
<protein>
    <recommendedName>
        <fullName evidence="2">HECT-type E3 ubiquitin transferase</fullName>
        <ecNumber evidence="2">2.3.2.26</ecNumber>
    </recommendedName>
</protein>
<evidence type="ECO:0000256" key="6">
    <source>
        <dbReference type="SAM" id="MobiDB-lite"/>
    </source>
</evidence>
<feature type="region of interest" description="Disordered" evidence="6">
    <location>
        <begin position="395"/>
        <end position="418"/>
    </location>
</feature>
<feature type="compositionally biased region" description="Basic and acidic residues" evidence="6">
    <location>
        <begin position="314"/>
        <end position="331"/>
    </location>
</feature>
<dbReference type="Gene3D" id="3.90.1750.10">
    <property type="entry name" value="Hect, E3 ligase catalytic domains"/>
    <property type="match status" value="1"/>
</dbReference>
<feature type="domain" description="HECT" evidence="7">
    <location>
        <begin position="1058"/>
        <end position="1395"/>
    </location>
</feature>
<dbReference type="GO" id="GO:0061630">
    <property type="term" value="F:ubiquitin protein ligase activity"/>
    <property type="evidence" value="ECO:0007669"/>
    <property type="project" value="UniProtKB-EC"/>
</dbReference>
<dbReference type="InterPro" id="IPR000569">
    <property type="entry name" value="HECT_dom"/>
</dbReference>
<dbReference type="InterPro" id="IPR035983">
    <property type="entry name" value="Hect_E3_ubiquitin_ligase"/>
</dbReference>
<feature type="region of interest" description="Disordered" evidence="6">
    <location>
        <begin position="290"/>
        <end position="334"/>
    </location>
</feature>
<dbReference type="Pfam" id="PF00632">
    <property type="entry name" value="HECT"/>
    <property type="match status" value="1"/>
</dbReference>
<keyword evidence="4 5" id="KW-0833">Ubl conjugation pathway</keyword>
<evidence type="ECO:0000313" key="8">
    <source>
        <dbReference type="EMBL" id="CBJ29420.1"/>
    </source>
</evidence>
<dbReference type="PROSITE" id="PS50237">
    <property type="entry name" value="HECT"/>
    <property type="match status" value="1"/>
</dbReference>
<name>D7FKM0_ECTSI</name>
<dbReference type="SUPFAM" id="SSF56204">
    <property type="entry name" value="Hect, E3 ligase catalytic domain"/>
    <property type="match status" value="1"/>
</dbReference>
<dbReference type="OrthoDB" id="8068875at2759"/>
<dbReference type="PANTHER" id="PTHR45700:SF2">
    <property type="entry name" value="UBIQUITIN-PROTEIN LIGASE E3C"/>
    <property type="match status" value="1"/>
</dbReference>
<feature type="region of interest" description="Disordered" evidence="6">
    <location>
        <begin position="534"/>
        <end position="594"/>
    </location>
</feature>
<evidence type="ECO:0000313" key="9">
    <source>
        <dbReference type="Proteomes" id="UP000002630"/>
    </source>
</evidence>
<reference evidence="8 9" key="1">
    <citation type="journal article" date="2010" name="Nature">
        <title>The Ectocarpus genome and the independent evolution of multicellularity in brown algae.</title>
        <authorList>
            <person name="Cock J.M."/>
            <person name="Sterck L."/>
            <person name="Rouze P."/>
            <person name="Scornet D."/>
            <person name="Allen A.E."/>
            <person name="Amoutzias G."/>
            <person name="Anthouard V."/>
            <person name="Artiguenave F."/>
            <person name="Aury J.M."/>
            <person name="Badger J.H."/>
            <person name="Beszteri B."/>
            <person name="Billiau K."/>
            <person name="Bonnet E."/>
            <person name="Bothwell J.H."/>
            <person name="Bowler C."/>
            <person name="Boyen C."/>
            <person name="Brownlee C."/>
            <person name="Carrano C.J."/>
            <person name="Charrier B."/>
            <person name="Cho G.Y."/>
            <person name="Coelho S.M."/>
            <person name="Collen J."/>
            <person name="Corre E."/>
            <person name="Da Silva C."/>
            <person name="Delage L."/>
            <person name="Delaroque N."/>
            <person name="Dittami S.M."/>
            <person name="Doulbeau S."/>
            <person name="Elias M."/>
            <person name="Farnham G."/>
            <person name="Gachon C.M."/>
            <person name="Gschloessl B."/>
            <person name="Heesch S."/>
            <person name="Jabbari K."/>
            <person name="Jubin C."/>
            <person name="Kawai H."/>
            <person name="Kimura K."/>
            <person name="Kloareg B."/>
            <person name="Kupper F.C."/>
            <person name="Lang D."/>
            <person name="Le Bail A."/>
            <person name="Leblanc C."/>
            <person name="Lerouge P."/>
            <person name="Lohr M."/>
            <person name="Lopez P.J."/>
            <person name="Martens C."/>
            <person name="Maumus F."/>
            <person name="Michel G."/>
            <person name="Miranda-Saavedra D."/>
            <person name="Morales J."/>
            <person name="Moreau H."/>
            <person name="Motomura T."/>
            <person name="Nagasato C."/>
            <person name="Napoli C.A."/>
            <person name="Nelson D.R."/>
            <person name="Nyvall-Collen P."/>
            <person name="Peters A.F."/>
            <person name="Pommier C."/>
            <person name="Potin P."/>
            <person name="Poulain J."/>
            <person name="Quesneville H."/>
            <person name="Read B."/>
            <person name="Rensing S.A."/>
            <person name="Ritter A."/>
            <person name="Rousvoal S."/>
            <person name="Samanta M."/>
            <person name="Samson G."/>
            <person name="Schroeder D.C."/>
            <person name="Segurens B."/>
            <person name="Strittmatter M."/>
            <person name="Tonon T."/>
            <person name="Tregear J.W."/>
            <person name="Valentin K."/>
            <person name="von Dassow P."/>
            <person name="Yamagishi T."/>
            <person name="Van de Peer Y."/>
            <person name="Wincker P."/>
        </authorList>
    </citation>
    <scope>NUCLEOTIDE SEQUENCE [LARGE SCALE GENOMIC DNA]</scope>
    <source>
        <strain evidence="9">Ec32 / CCAP1310/4</strain>
    </source>
</reference>
<dbReference type="GO" id="GO:0006511">
    <property type="term" value="P:ubiquitin-dependent protein catabolic process"/>
    <property type="evidence" value="ECO:0007669"/>
    <property type="project" value="TreeGrafter"/>
</dbReference>
<evidence type="ECO:0000256" key="5">
    <source>
        <dbReference type="PROSITE-ProRule" id="PRU00104"/>
    </source>
</evidence>
<dbReference type="EC" id="2.3.2.26" evidence="2"/>
<feature type="region of interest" description="Disordered" evidence="6">
    <location>
        <begin position="191"/>
        <end position="218"/>
    </location>
</feature>
<dbReference type="Proteomes" id="UP000002630">
    <property type="component" value="Unassembled WGS sequence"/>
</dbReference>
<dbReference type="CDD" id="cd00078">
    <property type="entry name" value="HECTc"/>
    <property type="match status" value="1"/>
</dbReference>
<organism evidence="8 9">
    <name type="scientific">Ectocarpus siliculosus</name>
    <name type="common">Brown alga</name>
    <name type="synonym">Conferva siliculosa</name>
    <dbReference type="NCBI Taxonomy" id="2880"/>
    <lineage>
        <taxon>Eukaryota</taxon>
        <taxon>Sar</taxon>
        <taxon>Stramenopiles</taxon>
        <taxon>Ochrophyta</taxon>
        <taxon>PX clade</taxon>
        <taxon>Phaeophyceae</taxon>
        <taxon>Ectocarpales</taxon>
        <taxon>Ectocarpaceae</taxon>
        <taxon>Ectocarpus</taxon>
    </lineage>
</organism>
<feature type="compositionally biased region" description="Acidic residues" evidence="6">
    <location>
        <begin position="551"/>
        <end position="564"/>
    </location>
</feature>
<feature type="compositionally biased region" description="Gly residues" evidence="6">
    <location>
        <begin position="534"/>
        <end position="544"/>
    </location>
</feature>
<feature type="region of interest" description="Disordered" evidence="6">
    <location>
        <begin position="1"/>
        <end position="32"/>
    </location>
</feature>
<evidence type="ECO:0000256" key="1">
    <source>
        <dbReference type="ARBA" id="ARBA00000885"/>
    </source>
</evidence>
<dbReference type="eggNOG" id="KOG0942">
    <property type="taxonomic scope" value="Eukaryota"/>
</dbReference>
<feature type="compositionally biased region" description="Gly residues" evidence="6">
    <location>
        <begin position="402"/>
        <end position="414"/>
    </location>
</feature>
<dbReference type="GO" id="GO:0000209">
    <property type="term" value="P:protein polyubiquitination"/>
    <property type="evidence" value="ECO:0007669"/>
    <property type="project" value="InterPro"/>
</dbReference>
<dbReference type="Gene3D" id="3.30.2410.10">
    <property type="entry name" value="Hect, E3 ligase catalytic domain"/>
    <property type="match status" value="1"/>
</dbReference>
<dbReference type="STRING" id="2880.D7FKM0"/>
<comment type="catalytic activity">
    <reaction evidence="1">
        <text>S-ubiquitinyl-[E2 ubiquitin-conjugating enzyme]-L-cysteine + [acceptor protein]-L-lysine = [E2 ubiquitin-conjugating enzyme]-L-cysteine + N(6)-ubiquitinyl-[acceptor protein]-L-lysine.</text>
        <dbReference type="EC" id="2.3.2.26"/>
    </reaction>
</comment>
<feature type="region of interest" description="Disordered" evidence="6">
    <location>
        <begin position="693"/>
        <end position="742"/>
    </location>
</feature>
<dbReference type="FunFam" id="3.30.2410.10:FF:000011">
    <property type="entry name" value="Putative Ubiquitin-protein ligase E3C"/>
    <property type="match status" value="1"/>
</dbReference>
<sequence length="1395" mass="148497">MWTGESKKRPTVSLRGRSKEEDRGEFLRRARAQREGRARERLHVSSATTIQKVWRGRSCVGKWRQDERDAWDRKMHDVGRVKAMLAAAGKALQLPPAVLQSLLSQLVHFHAFPSDAGRFRAAMDLVLAAAPASDNATTPGGAGLFAAQPASSSGSDNDRLLGDNTWSLLVTRLGAVCLQYMSQVSATAAAAGGRSRKNGAESRDIGGGGGGCEGDAMDDAEGAEGAVVAGAESAEVVDAAEVAMRGFALLASPAAWRHRWSLSEPVAVKRRCRVFLASLALGRVLMRTRSKTGEEAGPGEALRKPSPTGRGRGRGREGLRLSLRTERERVGGEGSRAPTLFGVLRVAWDAAVAEAGGGEGRATQAVRLLCASSFQILGIGVAEDGESTARIETRPMSSSAVAGGGARAAAGPGGAHETAVPDRRRLLEAFAAAVLPAPRLLEHPLRAALMDPMLGGDGVAWWELVSVAGEAVGAGGTGGGGGAAARRRDVAWAVANILEVDTGSSAERAPCLVRALCRLLRKVSLHALLQGAGRTGAAGAGGAGRQMESPELTDDDEDDDDVAMDEAFSGAASERGGARAAPSGGGGAGAKDDFGGGRDVRLEAIVRRHRRRCAMRTESLAAHQQSLRETKGSSRGGYSSGSKRCVSGGGGDERESAAAMVFEEIEAMAAAAGRLADPVVVGRLFDSILPPVARSSSEGQQTGLGGGSRAEASSKAQADPRGGSAGAESRSALAGDAKGDDNDDDDPVLALCSLYADLVMDGVRAAGSAAAAAGGSSTAAGGSSAAAGKSAVAPGKSVLNALAFGRPKAPIAARLWGYLQRGQDLAVYAKRGAGGGGGGSDRGGAGNKAGGGGMQSALFLFCSACSHQLLALDDEEFYEKQRPLKLEEVRQLAGFLKEWLCRMYLIDPVIPRLREDGLPSDPTLALRQCEDHLREALLLLSATRLFNQLYDRNTRREFLKAESWYWKAISAVDLSPPDQGDPRVAFLSKGNLGMVLANIPQVVPFFQRVGIFRQMIDAEREEHQGSLAFARGSSRIRVSRDSLYEDSAEALTKLGSFLKGRIQVTFMNQHGVEEAGIDGGGVFKEYMDLLTKRAFDPQYALFVATQDQYLFPNPAASMVADDYLFHFEFLGRVLAKAVFEDILVEPQFSPVFLNKLLGRYNYIDDLYSLDPEVYRNLMQLKGIVHSGGDVADLCLTFSASTTAFGETKVWDLIPGGRDVAVTNASVISYIHLMAHFKLNVQTARPCKAFMKGFRDLIPVEWVRMFNPQELQRLIGGEGGRAIDVEDLKRNTLYAGGYHKTQPVMQWFWEAIESFSPEEQGQFLKFVTSCSRPPLLGFERLNPPICLQRVPEGDEGRLPSSATCMNLLKLPQYEDRQTLREKLLYAISANAGFELT</sequence>
<keyword evidence="3" id="KW-0808">Transferase</keyword>
<evidence type="ECO:0000256" key="2">
    <source>
        <dbReference type="ARBA" id="ARBA00012485"/>
    </source>
</evidence>
<dbReference type="EMBL" id="FN649760">
    <property type="protein sequence ID" value="CBJ29420.1"/>
    <property type="molecule type" value="Genomic_DNA"/>
</dbReference>
<feature type="compositionally biased region" description="Basic and acidic residues" evidence="6">
    <location>
        <begin position="17"/>
        <end position="32"/>
    </location>
</feature>
<feature type="compositionally biased region" description="Low complexity" evidence="6">
    <location>
        <begin position="567"/>
        <end position="582"/>
    </location>
</feature>
<dbReference type="Gene3D" id="3.30.2160.10">
    <property type="entry name" value="Hect, E3 ligase catalytic domain"/>
    <property type="match status" value="1"/>
</dbReference>
<gene>
    <name evidence="8" type="ORF">Esi_0146_0041</name>
</gene>
<evidence type="ECO:0000259" key="7">
    <source>
        <dbReference type="PROSITE" id="PS50237"/>
    </source>
</evidence>
<evidence type="ECO:0000256" key="4">
    <source>
        <dbReference type="ARBA" id="ARBA00022786"/>
    </source>
</evidence>
<dbReference type="SMART" id="SM00119">
    <property type="entry name" value="HECTc"/>
    <property type="match status" value="1"/>
</dbReference>
<accession>D7FKM0</accession>
<dbReference type="InterPro" id="IPR044611">
    <property type="entry name" value="E3A/B/C-like"/>
</dbReference>
<dbReference type="FunFam" id="3.30.2160.10:FF:000002">
    <property type="entry name" value="Putative Ubiquitin-protein ligase E3C"/>
    <property type="match status" value="1"/>
</dbReference>
<dbReference type="PANTHER" id="PTHR45700">
    <property type="entry name" value="UBIQUITIN-PROTEIN LIGASE E3C"/>
    <property type="match status" value="1"/>
</dbReference>